<dbReference type="InterPro" id="IPR036412">
    <property type="entry name" value="HAD-like_sf"/>
</dbReference>
<keyword evidence="3" id="KW-0460">Magnesium</keyword>
<evidence type="ECO:0000256" key="2">
    <source>
        <dbReference type="ARBA" id="ARBA00022801"/>
    </source>
</evidence>
<reference evidence="4 5" key="1">
    <citation type="submission" date="2024-03" db="EMBL/GenBank/DDBJ databases">
        <title>Novel species of the genus Variovorax.</title>
        <authorList>
            <person name="Liu Q."/>
            <person name="Xin Y.-H."/>
        </authorList>
    </citation>
    <scope>NUCLEOTIDE SEQUENCE [LARGE SCALE GENOMIC DNA]</scope>
    <source>
        <strain evidence="4 5">KACC 18900</strain>
    </source>
</reference>
<dbReference type="EC" id="3.1.3.-" evidence="4"/>
<protein>
    <submittedName>
        <fullName evidence="4">HAD family hydrolase</fullName>
        <ecNumber evidence="4">3.1.3.-</ecNumber>
    </submittedName>
</protein>
<dbReference type="InterPro" id="IPR023214">
    <property type="entry name" value="HAD_sf"/>
</dbReference>
<dbReference type="InterPro" id="IPR050582">
    <property type="entry name" value="HAD-like_SerB"/>
</dbReference>
<evidence type="ECO:0000256" key="3">
    <source>
        <dbReference type="ARBA" id="ARBA00022842"/>
    </source>
</evidence>
<evidence type="ECO:0000313" key="5">
    <source>
        <dbReference type="Proteomes" id="UP001385892"/>
    </source>
</evidence>
<evidence type="ECO:0000313" key="4">
    <source>
        <dbReference type="EMBL" id="MEJ8850567.1"/>
    </source>
</evidence>
<dbReference type="NCBIfam" id="TIGR01490">
    <property type="entry name" value="HAD-SF-IB-hyp1"/>
    <property type="match status" value="1"/>
</dbReference>
<dbReference type="SUPFAM" id="SSF56784">
    <property type="entry name" value="HAD-like"/>
    <property type="match status" value="1"/>
</dbReference>
<dbReference type="NCBIfam" id="TIGR01488">
    <property type="entry name" value="HAD-SF-IB"/>
    <property type="match status" value="1"/>
</dbReference>
<keyword evidence="2 4" id="KW-0378">Hydrolase</keyword>
<dbReference type="RefSeq" id="WP_340345945.1">
    <property type="nucleotide sequence ID" value="NZ_JBBKZT010000016.1"/>
</dbReference>
<name>A0ABU8WVR0_9BURK</name>
<keyword evidence="1" id="KW-0479">Metal-binding</keyword>
<accession>A0ABU8WVR0</accession>
<dbReference type="PANTHER" id="PTHR43344:SF13">
    <property type="entry name" value="PHOSPHATASE RV3661-RELATED"/>
    <property type="match status" value="1"/>
</dbReference>
<dbReference type="EMBL" id="JBBKZT010000016">
    <property type="protein sequence ID" value="MEJ8850567.1"/>
    <property type="molecule type" value="Genomic_DNA"/>
</dbReference>
<sequence length="260" mass="28164">MSETDSGAGAGGRASSGNLALFDLDHTLIPFDSGTAWIRFLMRHGRLPADAEERHLDFCRLYVAGTLDIHAMHRSNMQPLLPVPRSTLAQWQREFEIDLAPSIPPASLKVVERHRANGDLCAIVTATTELIAWPIARLFGIDELIATRPATVGGLPDAAFTGEIDGEPCYRHHKVSRVGEWLAARPQGSATRLGDFGRSWFYSDSIGDLPLLEAVSDPVAVCPDDRLRTHALNAGWPVLDWAPANPTAAAITRSSSPGSQ</sequence>
<dbReference type="CDD" id="cd02612">
    <property type="entry name" value="HAD_PGPPase"/>
    <property type="match status" value="1"/>
</dbReference>
<dbReference type="Gene3D" id="3.40.50.1000">
    <property type="entry name" value="HAD superfamily/HAD-like"/>
    <property type="match status" value="1"/>
</dbReference>
<dbReference type="Gene3D" id="1.20.1440.100">
    <property type="entry name" value="SG protein - dephosphorylation function"/>
    <property type="match status" value="1"/>
</dbReference>
<evidence type="ECO:0000256" key="1">
    <source>
        <dbReference type="ARBA" id="ARBA00022723"/>
    </source>
</evidence>
<comment type="caution">
    <text evidence="4">The sequence shown here is derived from an EMBL/GenBank/DDBJ whole genome shotgun (WGS) entry which is preliminary data.</text>
</comment>
<dbReference type="Proteomes" id="UP001385892">
    <property type="component" value="Unassembled WGS sequence"/>
</dbReference>
<dbReference type="PANTHER" id="PTHR43344">
    <property type="entry name" value="PHOSPHOSERINE PHOSPHATASE"/>
    <property type="match status" value="1"/>
</dbReference>
<dbReference type="GO" id="GO:0016787">
    <property type="term" value="F:hydrolase activity"/>
    <property type="evidence" value="ECO:0007669"/>
    <property type="project" value="UniProtKB-KW"/>
</dbReference>
<dbReference type="InterPro" id="IPR006385">
    <property type="entry name" value="HAD_hydro_SerB1"/>
</dbReference>
<organism evidence="4 5">
    <name type="scientific">Variovorax rhizosphaerae</name>
    <dbReference type="NCBI Taxonomy" id="1836200"/>
    <lineage>
        <taxon>Bacteria</taxon>
        <taxon>Pseudomonadati</taxon>
        <taxon>Pseudomonadota</taxon>
        <taxon>Betaproteobacteria</taxon>
        <taxon>Burkholderiales</taxon>
        <taxon>Comamonadaceae</taxon>
        <taxon>Variovorax</taxon>
    </lineage>
</organism>
<keyword evidence="5" id="KW-1185">Reference proteome</keyword>
<gene>
    <name evidence="4" type="ORF">WKW82_28285</name>
</gene>
<proteinExistence type="predicted"/>
<dbReference type="Pfam" id="PF12710">
    <property type="entry name" value="HAD"/>
    <property type="match status" value="1"/>
</dbReference>